<feature type="transmembrane region" description="Helical" evidence="1">
    <location>
        <begin position="58"/>
        <end position="81"/>
    </location>
</feature>
<dbReference type="InterPro" id="IPR003675">
    <property type="entry name" value="Rce1/LyrA-like_dom"/>
</dbReference>
<feature type="domain" description="CAAX prenyl protease 2/Lysostaphin resistance protein A-like" evidence="2">
    <location>
        <begin position="132"/>
        <end position="223"/>
    </location>
</feature>
<reference evidence="3 4" key="1">
    <citation type="submission" date="2019-08" db="EMBL/GenBank/DDBJ databases">
        <authorList>
            <person name="Wang G."/>
            <person name="Xu Z."/>
        </authorList>
    </citation>
    <scope>NUCLEOTIDE SEQUENCE [LARGE SCALE GENOMIC DNA]</scope>
    <source>
        <strain evidence="3 4">ZX</strain>
    </source>
</reference>
<keyword evidence="1" id="KW-1133">Transmembrane helix</keyword>
<evidence type="ECO:0000256" key="1">
    <source>
        <dbReference type="SAM" id="Phobius"/>
    </source>
</evidence>
<sequence length="294" mass="31114">MGKIAGDDRPIDDRHRGRKTILKFFILVAVATLIVMGCIEGAGAFLDGHPAIEANPPLADILFTLAVFVPLALLALVGCAFSRVRPQVGAHPARWIGPSLAMGVGGVVIGMGYAWLRGGLSGGGSGGGITLWWWGGTFLILFQTMTEEVYFRGWMQPVLERVWGGAAAVLLTALGFAVVHLASGPRPPLTLFNIFLAGVFFGLLTLRSRGLLAACAAHFAWNWSEQLVLGLDPNPGVGSFGALYDFELAGMPWWGGSTEGLNMSLGTSFVLLAFILPLAVWRFGAKPVAVALPA</sequence>
<feature type="transmembrane region" description="Helical" evidence="1">
    <location>
        <begin position="189"/>
        <end position="206"/>
    </location>
</feature>
<dbReference type="GO" id="GO:0008237">
    <property type="term" value="F:metallopeptidase activity"/>
    <property type="evidence" value="ECO:0007669"/>
    <property type="project" value="UniProtKB-KW"/>
</dbReference>
<keyword evidence="4" id="KW-1185">Reference proteome</keyword>
<feature type="transmembrane region" description="Helical" evidence="1">
    <location>
        <begin position="131"/>
        <end position="150"/>
    </location>
</feature>
<organism evidence="3 4">
    <name type="scientific">Sphingomonas montanisoli</name>
    <dbReference type="NCBI Taxonomy" id="2606412"/>
    <lineage>
        <taxon>Bacteria</taxon>
        <taxon>Pseudomonadati</taxon>
        <taxon>Pseudomonadota</taxon>
        <taxon>Alphaproteobacteria</taxon>
        <taxon>Sphingomonadales</taxon>
        <taxon>Sphingomonadaceae</taxon>
        <taxon>Sphingomonas</taxon>
    </lineage>
</organism>
<keyword evidence="1" id="KW-0812">Transmembrane</keyword>
<feature type="transmembrane region" description="Helical" evidence="1">
    <location>
        <begin position="261"/>
        <end position="284"/>
    </location>
</feature>
<evidence type="ECO:0000313" key="4">
    <source>
        <dbReference type="Proteomes" id="UP000322077"/>
    </source>
</evidence>
<feature type="transmembrane region" description="Helical" evidence="1">
    <location>
        <begin position="21"/>
        <end position="46"/>
    </location>
</feature>
<proteinExistence type="predicted"/>
<dbReference type="PANTHER" id="PTHR39430:SF1">
    <property type="entry name" value="PROTEASE"/>
    <property type="match status" value="1"/>
</dbReference>
<name>A0A5D9C8E3_9SPHN</name>
<evidence type="ECO:0000259" key="2">
    <source>
        <dbReference type="Pfam" id="PF02517"/>
    </source>
</evidence>
<comment type="caution">
    <text evidence="3">The sequence shown here is derived from an EMBL/GenBank/DDBJ whole genome shotgun (WGS) entry which is preliminary data.</text>
</comment>
<feature type="transmembrane region" description="Helical" evidence="1">
    <location>
        <begin position="162"/>
        <end position="183"/>
    </location>
</feature>
<feature type="transmembrane region" description="Helical" evidence="1">
    <location>
        <begin position="93"/>
        <end position="116"/>
    </location>
</feature>
<dbReference type="AlphaFoldDB" id="A0A5D9C8E3"/>
<keyword evidence="3" id="KW-0378">Hydrolase</keyword>
<keyword evidence="1" id="KW-0472">Membrane</keyword>
<protein>
    <submittedName>
        <fullName evidence="3">CPBP family intramembrane metalloprotease</fullName>
    </submittedName>
</protein>
<dbReference type="RefSeq" id="WP_149521760.1">
    <property type="nucleotide sequence ID" value="NZ_VTOU01000002.1"/>
</dbReference>
<keyword evidence="3" id="KW-0645">Protease</keyword>
<dbReference type="GO" id="GO:0006508">
    <property type="term" value="P:proteolysis"/>
    <property type="evidence" value="ECO:0007669"/>
    <property type="project" value="UniProtKB-KW"/>
</dbReference>
<dbReference type="Pfam" id="PF02517">
    <property type="entry name" value="Rce1-like"/>
    <property type="match status" value="1"/>
</dbReference>
<accession>A0A5D9C8E3</accession>
<dbReference type="PANTHER" id="PTHR39430">
    <property type="entry name" value="MEMBRANE-ASSOCIATED PROTEASE-RELATED"/>
    <property type="match status" value="1"/>
</dbReference>
<dbReference type="GO" id="GO:0004175">
    <property type="term" value="F:endopeptidase activity"/>
    <property type="evidence" value="ECO:0007669"/>
    <property type="project" value="UniProtKB-ARBA"/>
</dbReference>
<dbReference type="Proteomes" id="UP000322077">
    <property type="component" value="Unassembled WGS sequence"/>
</dbReference>
<dbReference type="GO" id="GO:0080120">
    <property type="term" value="P:CAAX-box protein maturation"/>
    <property type="evidence" value="ECO:0007669"/>
    <property type="project" value="UniProtKB-ARBA"/>
</dbReference>
<gene>
    <name evidence="3" type="ORF">FYJ91_08145</name>
</gene>
<keyword evidence="3" id="KW-0482">Metalloprotease</keyword>
<evidence type="ECO:0000313" key="3">
    <source>
        <dbReference type="EMBL" id="TZG27547.1"/>
    </source>
</evidence>
<dbReference type="EMBL" id="VTOU01000002">
    <property type="protein sequence ID" value="TZG27547.1"/>
    <property type="molecule type" value="Genomic_DNA"/>
</dbReference>